<accession>A0ABT0V7E4</accession>
<evidence type="ECO:0000256" key="1">
    <source>
        <dbReference type="ARBA" id="ARBA00023015"/>
    </source>
</evidence>
<dbReference type="InterPro" id="IPR018060">
    <property type="entry name" value="HTH_AraC"/>
</dbReference>
<organism evidence="5 6">
    <name type="scientific">Ciceribacter sichuanensis</name>
    <dbReference type="NCBI Taxonomy" id="2949647"/>
    <lineage>
        <taxon>Bacteria</taxon>
        <taxon>Pseudomonadati</taxon>
        <taxon>Pseudomonadota</taxon>
        <taxon>Alphaproteobacteria</taxon>
        <taxon>Hyphomicrobiales</taxon>
        <taxon>Rhizobiaceae</taxon>
        <taxon>Ciceribacter</taxon>
    </lineage>
</organism>
<dbReference type="InterPro" id="IPR050908">
    <property type="entry name" value="SmbC-like"/>
</dbReference>
<dbReference type="Gene3D" id="3.20.80.10">
    <property type="entry name" value="Regulatory factor, effector binding domain"/>
    <property type="match status" value="1"/>
</dbReference>
<dbReference type="PANTHER" id="PTHR40055">
    <property type="entry name" value="TRANSCRIPTIONAL REGULATOR YGIV-RELATED"/>
    <property type="match status" value="1"/>
</dbReference>
<dbReference type="InterPro" id="IPR011256">
    <property type="entry name" value="Reg_factor_effector_dom_sf"/>
</dbReference>
<dbReference type="InterPro" id="IPR009057">
    <property type="entry name" value="Homeodomain-like_sf"/>
</dbReference>
<dbReference type="Gene3D" id="1.10.10.60">
    <property type="entry name" value="Homeodomain-like"/>
    <property type="match status" value="1"/>
</dbReference>
<dbReference type="SMART" id="SM00342">
    <property type="entry name" value="HTH_ARAC"/>
    <property type="match status" value="1"/>
</dbReference>
<dbReference type="Pfam" id="PF06445">
    <property type="entry name" value="GyrI-like"/>
    <property type="match status" value="1"/>
</dbReference>
<dbReference type="PANTHER" id="PTHR40055:SF1">
    <property type="entry name" value="TRANSCRIPTIONAL REGULATOR YGIV-RELATED"/>
    <property type="match status" value="1"/>
</dbReference>
<evidence type="ECO:0000259" key="4">
    <source>
        <dbReference type="PROSITE" id="PS01124"/>
    </source>
</evidence>
<keyword evidence="6" id="KW-1185">Reference proteome</keyword>
<dbReference type="EMBL" id="JAMQAY010000004">
    <property type="protein sequence ID" value="MCM2401781.1"/>
    <property type="molecule type" value="Genomic_DNA"/>
</dbReference>
<dbReference type="RefSeq" id="WP_250945152.1">
    <property type="nucleotide sequence ID" value="NZ_JAMQAY010000004.1"/>
</dbReference>
<protein>
    <submittedName>
        <fullName evidence="5">AraC family transcriptional regulator</fullName>
    </submittedName>
</protein>
<feature type="domain" description="HTH araC/xylS-type" evidence="4">
    <location>
        <begin position="15"/>
        <end position="113"/>
    </location>
</feature>
<evidence type="ECO:0000256" key="2">
    <source>
        <dbReference type="ARBA" id="ARBA00023125"/>
    </source>
</evidence>
<gene>
    <name evidence="5" type="ORF">NBH20_11475</name>
</gene>
<comment type="caution">
    <text evidence="5">The sequence shown here is derived from an EMBL/GenBank/DDBJ whole genome shotgun (WGS) entry which is preliminary data.</text>
</comment>
<proteinExistence type="predicted"/>
<evidence type="ECO:0000256" key="3">
    <source>
        <dbReference type="ARBA" id="ARBA00023163"/>
    </source>
</evidence>
<sequence>MTKADIWGTYESRLLRVSSHIYEHLDEELDSDRLAEVACMSPYHWHRIYRAMHGETLAATVKRLRLQRAAAELAASDRSVSLIARRCGYPNLQSFNRIFKAAYGLPPARYRKEGSHQTFQMVHEKEDRVMYDVTLRTSDETPVIGVAHRGAYMEIGKAFEQLFGTLFSRNLADPAARMLAIYYSDPESVAESELRSLACVTNGGRAAVDPPLQSAMVEGGECAVLLHKGPYADMRFAYRWLYGEWLRKSGRDVRDAPVFEIYLNNPRQVPPTELLTEICLPLKPVAST</sequence>
<dbReference type="PRINTS" id="PR00032">
    <property type="entry name" value="HTHARAC"/>
</dbReference>
<keyword evidence="3" id="KW-0804">Transcription</keyword>
<dbReference type="SUPFAM" id="SSF55136">
    <property type="entry name" value="Probable bacterial effector-binding domain"/>
    <property type="match status" value="1"/>
</dbReference>
<dbReference type="Pfam" id="PF12833">
    <property type="entry name" value="HTH_18"/>
    <property type="match status" value="1"/>
</dbReference>
<dbReference type="Proteomes" id="UP001155079">
    <property type="component" value="Unassembled WGS sequence"/>
</dbReference>
<dbReference type="InterPro" id="IPR010499">
    <property type="entry name" value="AraC_E-bd"/>
</dbReference>
<dbReference type="SMART" id="SM00871">
    <property type="entry name" value="AraC_E_bind"/>
    <property type="match status" value="1"/>
</dbReference>
<dbReference type="InterPro" id="IPR020449">
    <property type="entry name" value="Tscrpt_reg_AraC-type_HTH"/>
</dbReference>
<keyword evidence="2" id="KW-0238">DNA-binding</keyword>
<name>A0ABT0V7E4_9HYPH</name>
<reference evidence="5 6" key="1">
    <citation type="submission" date="2022-06" db="EMBL/GenBank/DDBJ databases">
        <authorList>
            <person name="Sun Q."/>
        </authorList>
    </citation>
    <scope>NUCLEOTIDE SEQUENCE [LARGE SCALE GENOMIC DNA]</scope>
    <source>
        <strain evidence="5 6">S153</strain>
    </source>
</reference>
<keyword evidence="1" id="KW-0805">Transcription regulation</keyword>
<dbReference type="SUPFAM" id="SSF46689">
    <property type="entry name" value="Homeodomain-like"/>
    <property type="match status" value="2"/>
</dbReference>
<dbReference type="PROSITE" id="PS01124">
    <property type="entry name" value="HTH_ARAC_FAMILY_2"/>
    <property type="match status" value="1"/>
</dbReference>
<evidence type="ECO:0000313" key="5">
    <source>
        <dbReference type="EMBL" id="MCM2401781.1"/>
    </source>
</evidence>
<evidence type="ECO:0000313" key="6">
    <source>
        <dbReference type="Proteomes" id="UP001155079"/>
    </source>
</evidence>
<dbReference type="InterPro" id="IPR029442">
    <property type="entry name" value="GyrI-like"/>
</dbReference>